<dbReference type="AlphaFoldDB" id="B8CDX9"/>
<dbReference type="InParanoid" id="B8CDX9"/>
<feature type="region of interest" description="Disordered" evidence="1">
    <location>
        <begin position="1"/>
        <end position="93"/>
    </location>
</feature>
<dbReference type="EMBL" id="CM000651">
    <property type="protein sequence ID" value="EED88174.1"/>
    <property type="molecule type" value="Genomic_DNA"/>
</dbReference>
<dbReference type="RefSeq" id="XP_002294340.1">
    <property type="nucleotide sequence ID" value="XM_002294304.1"/>
</dbReference>
<gene>
    <name evidence="2" type="ORF">THAPSDRAFT_25218</name>
</gene>
<dbReference type="eggNOG" id="ENOG502T6UJ">
    <property type="taxonomic scope" value="Eukaryota"/>
</dbReference>
<protein>
    <submittedName>
        <fullName evidence="2">Uncharacterized protein</fullName>
    </submittedName>
</protein>
<name>B8CDX9_THAPS</name>
<accession>B8CDX9</accession>
<feature type="compositionally biased region" description="Polar residues" evidence="1">
    <location>
        <begin position="1"/>
        <end position="18"/>
    </location>
</feature>
<feature type="region of interest" description="Disordered" evidence="1">
    <location>
        <begin position="178"/>
        <end position="202"/>
    </location>
</feature>
<feature type="compositionally biased region" description="Low complexity" evidence="1">
    <location>
        <begin position="63"/>
        <end position="82"/>
    </location>
</feature>
<feature type="region of interest" description="Disordered" evidence="1">
    <location>
        <begin position="217"/>
        <end position="288"/>
    </location>
</feature>
<proteinExistence type="predicted"/>
<evidence type="ECO:0000313" key="2">
    <source>
        <dbReference type="EMBL" id="EED88174.1"/>
    </source>
</evidence>
<organism evidence="2 3">
    <name type="scientific">Thalassiosira pseudonana</name>
    <name type="common">Marine diatom</name>
    <name type="synonym">Cyclotella nana</name>
    <dbReference type="NCBI Taxonomy" id="35128"/>
    <lineage>
        <taxon>Eukaryota</taxon>
        <taxon>Sar</taxon>
        <taxon>Stramenopiles</taxon>
        <taxon>Ochrophyta</taxon>
        <taxon>Bacillariophyta</taxon>
        <taxon>Coscinodiscophyceae</taxon>
        <taxon>Thalassiosirophycidae</taxon>
        <taxon>Thalassiosirales</taxon>
        <taxon>Thalassiosiraceae</taxon>
        <taxon>Thalassiosira</taxon>
    </lineage>
</organism>
<reference evidence="2 3" key="2">
    <citation type="journal article" date="2008" name="Nature">
        <title>The Phaeodactylum genome reveals the evolutionary history of diatom genomes.</title>
        <authorList>
            <person name="Bowler C."/>
            <person name="Allen A.E."/>
            <person name="Badger J.H."/>
            <person name="Grimwood J."/>
            <person name="Jabbari K."/>
            <person name="Kuo A."/>
            <person name="Maheswari U."/>
            <person name="Martens C."/>
            <person name="Maumus F."/>
            <person name="Otillar R.P."/>
            <person name="Rayko E."/>
            <person name="Salamov A."/>
            <person name="Vandepoele K."/>
            <person name="Beszteri B."/>
            <person name="Gruber A."/>
            <person name="Heijde M."/>
            <person name="Katinka M."/>
            <person name="Mock T."/>
            <person name="Valentin K."/>
            <person name="Verret F."/>
            <person name="Berges J.A."/>
            <person name="Brownlee C."/>
            <person name="Cadoret J.P."/>
            <person name="Chiovitti A."/>
            <person name="Choi C.J."/>
            <person name="Coesel S."/>
            <person name="De Martino A."/>
            <person name="Detter J.C."/>
            <person name="Durkin C."/>
            <person name="Falciatore A."/>
            <person name="Fournet J."/>
            <person name="Haruta M."/>
            <person name="Huysman M.J."/>
            <person name="Jenkins B.D."/>
            <person name="Jiroutova K."/>
            <person name="Jorgensen R.E."/>
            <person name="Joubert Y."/>
            <person name="Kaplan A."/>
            <person name="Kroger N."/>
            <person name="Kroth P.G."/>
            <person name="La Roche J."/>
            <person name="Lindquist E."/>
            <person name="Lommer M."/>
            <person name="Martin-Jezequel V."/>
            <person name="Lopez P.J."/>
            <person name="Lucas S."/>
            <person name="Mangogna M."/>
            <person name="McGinnis K."/>
            <person name="Medlin L.K."/>
            <person name="Montsant A."/>
            <person name="Oudot-Le Secq M.P."/>
            <person name="Napoli C."/>
            <person name="Obornik M."/>
            <person name="Parker M.S."/>
            <person name="Petit J.L."/>
            <person name="Porcel B.M."/>
            <person name="Poulsen N."/>
            <person name="Robison M."/>
            <person name="Rychlewski L."/>
            <person name="Rynearson T.A."/>
            <person name="Schmutz J."/>
            <person name="Shapiro H."/>
            <person name="Siaut M."/>
            <person name="Stanley M."/>
            <person name="Sussman M.R."/>
            <person name="Taylor A.R."/>
            <person name="Vardi A."/>
            <person name="von Dassow P."/>
            <person name="Vyverman W."/>
            <person name="Willis A."/>
            <person name="Wyrwicz L.S."/>
            <person name="Rokhsar D.S."/>
            <person name="Weissenbach J."/>
            <person name="Armbrust E.V."/>
            <person name="Green B.R."/>
            <person name="Van de Peer Y."/>
            <person name="Grigoriev I.V."/>
        </authorList>
    </citation>
    <scope>NUCLEOTIDE SEQUENCE [LARGE SCALE GENOMIC DNA]</scope>
    <source>
        <strain evidence="2 3">CCMP1335</strain>
    </source>
</reference>
<feature type="compositionally biased region" description="Low complexity" evidence="1">
    <location>
        <begin position="242"/>
        <end position="254"/>
    </location>
</feature>
<sequence length="288" mass="31478">MNPRTSTFPRTAAKTSSAPVGIPSSAPRDSPLRNTMNKRRVHPHTESHRSSKGPTSSRRHLLSKSLTSPSSQVSSSAPISFPKSHIHRTPSELQMADATRVAEFEDVRMYARLVYGMQSQVLSRAQHHGGGRGEEAASGEGGHVGEGSMHANASAVGIHPLTHKSLMGIVHTKNLDVDSLDRPHDYDGDDDDDEYPSHSRDNGWEISYIDEVADDNIGTSMRSNSHSLMLRNGPPHQTNPGRRSNCSSLQSSLRSSHKTPSETSLVSSSNSNHDREEEEEECVFSLDL</sequence>
<reference evidence="2 3" key="1">
    <citation type="journal article" date="2004" name="Science">
        <title>The genome of the diatom Thalassiosira pseudonana: ecology, evolution, and metabolism.</title>
        <authorList>
            <person name="Armbrust E.V."/>
            <person name="Berges J.A."/>
            <person name="Bowler C."/>
            <person name="Green B.R."/>
            <person name="Martinez D."/>
            <person name="Putnam N.H."/>
            <person name="Zhou S."/>
            <person name="Allen A.E."/>
            <person name="Apt K.E."/>
            <person name="Bechner M."/>
            <person name="Brzezinski M.A."/>
            <person name="Chaal B.K."/>
            <person name="Chiovitti A."/>
            <person name="Davis A.K."/>
            <person name="Demarest M.S."/>
            <person name="Detter J.C."/>
            <person name="Glavina T."/>
            <person name="Goodstein D."/>
            <person name="Hadi M.Z."/>
            <person name="Hellsten U."/>
            <person name="Hildebrand M."/>
            <person name="Jenkins B.D."/>
            <person name="Jurka J."/>
            <person name="Kapitonov V.V."/>
            <person name="Kroger N."/>
            <person name="Lau W.W."/>
            <person name="Lane T.W."/>
            <person name="Larimer F.W."/>
            <person name="Lippmeier J.C."/>
            <person name="Lucas S."/>
            <person name="Medina M."/>
            <person name="Montsant A."/>
            <person name="Obornik M."/>
            <person name="Parker M.S."/>
            <person name="Palenik B."/>
            <person name="Pazour G.J."/>
            <person name="Richardson P.M."/>
            <person name="Rynearson T.A."/>
            <person name="Saito M.A."/>
            <person name="Schwartz D.C."/>
            <person name="Thamatrakoln K."/>
            <person name="Valentin K."/>
            <person name="Vardi A."/>
            <person name="Wilkerson F.P."/>
            <person name="Rokhsar D.S."/>
        </authorList>
    </citation>
    <scope>NUCLEOTIDE SEQUENCE [LARGE SCALE GENOMIC DNA]</scope>
    <source>
        <strain evidence="2 3">CCMP1335</strain>
    </source>
</reference>
<dbReference type="GeneID" id="7453120"/>
<keyword evidence="3" id="KW-1185">Reference proteome</keyword>
<evidence type="ECO:0000313" key="3">
    <source>
        <dbReference type="Proteomes" id="UP000001449"/>
    </source>
</evidence>
<dbReference type="Proteomes" id="UP000001449">
    <property type="component" value="Chromosome 17"/>
</dbReference>
<feature type="region of interest" description="Disordered" evidence="1">
    <location>
        <begin position="125"/>
        <end position="149"/>
    </location>
</feature>
<dbReference type="KEGG" id="tps:THAPSDRAFT_25218"/>
<dbReference type="HOGENOM" id="CLU_968011_0_0_1"/>
<feature type="compositionally biased region" description="Low complexity" evidence="1">
    <location>
        <begin position="261"/>
        <end position="271"/>
    </location>
</feature>
<feature type="compositionally biased region" description="Polar residues" evidence="1">
    <location>
        <begin position="217"/>
        <end position="227"/>
    </location>
</feature>
<dbReference type="PaxDb" id="35128-Thaps25218"/>
<evidence type="ECO:0000256" key="1">
    <source>
        <dbReference type="SAM" id="MobiDB-lite"/>
    </source>
</evidence>